<dbReference type="Pfam" id="PF12833">
    <property type="entry name" value="HTH_18"/>
    <property type="match status" value="1"/>
</dbReference>
<organism evidence="5 6">
    <name type="scientific">Paraglaciecola psychrophila 170</name>
    <dbReference type="NCBI Taxonomy" id="1129794"/>
    <lineage>
        <taxon>Bacteria</taxon>
        <taxon>Pseudomonadati</taxon>
        <taxon>Pseudomonadota</taxon>
        <taxon>Gammaproteobacteria</taxon>
        <taxon>Alteromonadales</taxon>
        <taxon>Alteromonadaceae</taxon>
        <taxon>Paraglaciecola</taxon>
    </lineage>
</organism>
<sequence>MTQYKAYVPISFLNILTRYIDEQALEAKSLRETLQELSKVKRVDTLTFSQLLDQIYQLTPLPALGLRIGAMAKPEDFGLVGNLITSCSTLKQALIRYGRYQTLILTDLAAKIEIQENACSHQWMLRGVDNRLLYEFGLIIFITLYQSLINRKIAPVSVALPIKEPKDINIYQAILGCPVEFNSPTLRVNIPTYLMLLNISTSDPSLLKIFDQQARFLLTETKYQNETFEPFLLKLREQILVAMKDGDTRASTVCVKMGFSLRSFYRKLSNNDHNYRSILADSRCRLAKRYLVDGEFTSLEIAFLLGYSEQSAFIRAFKEWMGITPGEYLISVK</sequence>
<dbReference type="EMBL" id="CP003837">
    <property type="protein sequence ID" value="AGH44806.1"/>
    <property type="molecule type" value="Genomic_DNA"/>
</dbReference>
<reference evidence="5 6" key="1">
    <citation type="journal article" date="2013" name="Genome Announc.">
        <title>Complete Genome Sequence of Glaciecola psychrophila Strain 170T.</title>
        <authorList>
            <person name="Yin J."/>
            <person name="Chen J."/>
            <person name="Liu G."/>
            <person name="Yu Y."/>
            <person name="Song L."/>
            <person name="Wang X."/>
            <person name="Qu X."/>
        </authorList>
    </citation>
    <scope>NUCLEOTIDE SEQUENCE [LARGE SCALE GENOMIC DNA]</scope>
    <source>
        <strain evidence="5 6">170</strain>
    </source>
</reference>
<dbReference type="PROSITE" id="PS01124">
    <property type="entry name" value="HTH_ARAC_FAMILY_2"/>
    <property type="match status" value="1"/>
</dbReference>
<dbReference type="InterPro" id="IPR020449">
    <property type="entry name" value="Tscrpt_reg_AraC-type_HTH"/>
</dbReference>
<dbReference type="GO" id="GO:0005829">
    <property type="term" value="C:cytosol"/>
    <property type="evidence" value="ECO:0007669"/>
    <property type="project" value="TreeGrafter"/>
</dbReference>
<name>K7A5Q7_9ALTE</name>
<evidence type="ECO:0000313" key="5">
    <source>
        <dbReference type="EMBL" id="AGH44806.1"/>
    </source>
</evidence>
<dbReference type="AlphaFoldDB" id="K7A5Q7"/>
<dbReference type="STRING" id="1129794.C427_2697"/>
<dbReference type="PANTHER" id="PTHR47894:SF1">
    <property type="entry name" value="HTH-TYPE TRANSCRIPTIONAL REGULATOR VQSM"/>
    <property type="match status" value="1"/>
</dbReference>
<evidence type="ECO:0000256" key="1">
    <source>
        <dbReference type="ARBA" id="ARBA00023015"/>
    </source>
</evidence>
<dbReference type="PATRIC" id="fig|1129794.4.peg.2678"/>
<dbReference type="InterPro" id="IPR018060">
    <property type="entry name" value="HTH_AraC"/>
</dbReference>
<dbReference type="InterPro" id="IPR032687">
    <property type="entry name" value="AraC-type_N"/>
</dbReference>
<dbReference type="PRINTS" id="PR00032">
    <property type="entry name" value="HTHARAC"/>
</dbReference>
<evidence type="ECO:0000313" key="6">
    <source>
        <dbReference type="Proteomes" id="UP000011864"/>
    </source>
</evidence>
<dbReference type="GO" id="GO:0003700">
    <property type="term" value="F:DNA-binding transcription factor activity"/>
    <property type="evidence" value="ECO:0007669"/>
    <property type="project" value="InterPro"/>
</dbReference>
<feature type="domain" description="HTH araC/xylS-type" evidence="4">
    <location>
        <begin position="233"/>
        <end position="331"/>
    </location>
</feature>
<evidence type="ECO:0000259" key="4">
    <source>
        <dbReference type="PROSITE" id="PS01124"/>
    </source>
</evidence>
<dbReference type="SMART" id="SM00342">
    <property type="entry name" value="HTH_ARAC"/>
    <property type="match status" value="1"/>
</dbReference>
<dbReference type="InterPro" id="IPR009057">
    <property type="entry name" value="Homeodomain-like_sf"/>
</dbReference>
<dbReference type="HOGENOM" id="CLU_047522_1_3_6"/>
<dbReference type="RefSeq" id="WP_007635334.1">
    <property type="nucleotide sequence ID" value="NC_020514.1"/>
</dbReference>
<dbReference type="SUPFAM" id="SSF46689">
    <property type="entry name" value="Homeodomain-like"/>
    <property type="match status" value="1"/>
</dbReference>
<keyword evidence="3" id="KW-0804">Transcription</keyword>
<dbReference type="OrthoDB" id="5582699at2"/>
<protein>
    <recommendedName>
        <fullName evidence="4">HTH araC/xylS-type domain-containing protein</fullName>
    </recommendedName>
</protein>
<accession>K7A5Q7</accession>
<dbReference type="Gene3D" id="1.10.10.60">
    <property type="entry name" value="Homeodomain-like"/>
    <property type="match status" value="1"/>
</dbReference>
<dbReference type="Proteomes" id="UP000011864">
    <property type="component" value="Chromosome"/>
</dbReference>
<dbReference type="GO" id="GO:0000976">
    <property type="term" value="F:transcription cis-regulatory region binding"/>
    <property type="evidence" value="ECO:0007669"/>
    <property type="project" value="TreeGrafter"/>
</dbReference>
<proteinExistence type="predicted"/>
<dbReference type="eggNOG" id="COG2207">
    <property type="taxonomic scope" value="Bacteria"/>
</dbReference>
<dbReference type="KEGG" id="gps:C427_2697"/>
<keyword evidence="6" id="KW-1185">Reference proteome</keyword>
<keyword evidence="2" id="KW-0238">DNA-binding</keyword>
<evidence type="ECO:0000256" key="3">
    <source>
        <dbReference type="ARBA" id="ARBA00023163"/>
    </source>
</evidence>
<keyword evidence="1" id="KW-0805">Transcription regulation</keyword>
<gene>
    <name evidence="5" type="ORF">C427_2697</name>
</gene>
<evidence type="ECO:0000256" key="2">
    <source>
        <dbReference type="ARBA" id="ARBA00023125"/>
    </source>
</evidence>
<dbReference type="PANTHER" id="PTHR47894">
    <property type="entry name" value="HTH-TYPE TRANSCRIPTIONAL REGULATOR GADX"/>
    <property type="match status" value="1"/>
</dbReference>
<dbReference type="Pfam" id="PF12625">
    <property type="entry name" value="Arabinose_bd"/>
    <property type="match status" value="1"/>
</dbReference>